<evidence type="ECO:0000256" key="7">
    <source>
        <dbReference type="ARBA" id="ARBA00023160"/>
    </source>
</evidence>
<dbReference type="InterPro" id="IPR013747">
    <property type="entry name" value="ACP_syn_III_C"/>
</dbReference>
<keyword evidence="9" id="KW-0511">Multifunctional enzyme</keyword>
<comment type="catalytic activity">
    <reaction evidence="9">
        <text>malonyl-[ACP] + acetyl-CoA + H(+) = 3-oxobutanoyl-[ACP] + CO2 + CoA</text>
        <dbReference type="Rhea" id="RHEA:12080"/>
        <dbReference type="Rhea" id="RHEA-COMP:9623"/>
        <dbReference type="Rhea" id="RHEA-COMP:9625"/>
        <dbReference type="ChEBI" id="CHEBI:15378"/>
        <dbReference type="ChEBI" id="CHEBI:16526"/>
        <dbReference type="ChEBI" id="CHEBI:57287"/>
        <dbReference type="ChEBI" id="CHEBI:57288"/>
        <dbReference type="ChEBI" id="CHEBI:78449"/>
        <dbReference type="ChEBI" id="CHEBI:78450"/>
        <dbReference type="EC" id="2.3.1.180"/>
    </reaction>
</comment>
<dbReference type="PANTHER" id="PTHR34069:SF2">
    <property type="entry name" value="BETA-KETOACYL-[ACYL-CARRIER-PROTEIN] SYNTHASE III"/>
    <property type="match status" value="1"/>
</dbReference>
<evidence type="ECO:0000313" key="12">
    <source>
        <dbReference type="EMBL" id="MFC5290121.1"/>
    </source>
</evidence>
<feature type="active site" evidence="9">
    <location>
        <position position="284"/>
    </location>
</feature>
<dbReference type="EC" id="2.3.1.180" evidence="9"/>
<dbReference type="Proteomes" id="UP001596157">
    <property type="component" value="Unassembled WGS sequence"/>
</dbReference>
<dbReference type="InterPro" id="IPR013751">
    <property type="entry name" value="ACP_syn_III_N"/>
</dbReference>
<evidence type="ECO:0000313" key="13">
    <source>
        <dbReference type="Proteomes" id="UP001596157"/>
    </source>
</evidence>
<dbReference type="GO" id="GO:0033818">
    <property type="term" value="F:beta-ketoacyl-acyl-carrier-protein synthase III activity"/>
    <property type="evidence" value="ECO:0007669"/>
    <property type="project" value="UniProtKB-EC"/>
</dbReference>
<dbReference type="Pfam" id="PF08541">
    <property type="entry name" value="ACP_syn_III_C"/>
    <property type="match status" value="1"/>
</dbReference>
<accession>A0ABW0EW35</accession>
<evidence type="ECO:0000256" key="1">
    <source>
        <dbReference type="ARBA" id="ARBA00008642"/>
    </source>
</evidence>
<dbReference type="Pfam" id="PF08545">
    <property type="entry name" value="ACP_syn_III"/>
    <property type="match status" value="1"/>
</dbReference>
<evidence type="ECO:0000256" key="5">
    <source>
        <dbReference type="ARBA" id="ARBA00022832"/>
    </source>
</evidence>
<dbReference type="CDD" id="cd00830">
    <property type="entry name" value="KAS_III"/>
    <property type="match status" value="1"/>
</dbReference>
<gene>
    <name evidence="9" type="primary">fabH</name>
    <name evidence="12" type="ORF">ACFPM7_23955</name>
</gene>
<dbReference type="InterPro" id="IPR004655">
    <property type="entry name" value="FabH"/>
</dbReference>
<keyword evidence="5 9" id="KW-0276">Fatty acid metabolism</keyword>
<comment type="similarity">
    <text evidence="1 9">Belongs to the thiolase-like superfamily. FabH family.</text>
</comment>
<comment type="pathway">
    <text evidence="9">Lipid metabolism; fatty acid biosynthesis.</text>
</comment>
<comment type="subunit">
    <text evidence="9">Homodimer.</text>
</comment>
<dbReference type="SUPFAM" id="SSF53901">
    <property type="entry name" value="Thiolase-like"/>
    <property type="match status" value="1"/>
</dbReference>
<evidence type="ECO:0000256" key="3">
    <source>
        <dbReference type="ARBA" id="ARBA00022516"/>
    </source>
</evidence>
<sequence>MRPVAVLCGVGSYLPPTAVSNDDLSQRLDTTDEWILTRTGIANRFFASRGTATSDLAVSAAERALKCAEVDGVDAVVLATTTPDRPCPATAPVVAAKLGLSGVAAFDVGAVCTGFLYALSAAAGLIATETAERVLVIGADTYSTIVDPSNRSDAVIFGDGAGAVVLRAGTPGEPGAVGPFDLGSDGDHRDLITIRAGGSEQRLSGAEPRPEDHYFSMSGKKVFQQAIVQMAGSVRGLLRRAGLEIGQVDRMVGHQANQRILTRLADVLGLPEDRNIGNIREVGNTAGASIPIALDDGHRRGLLSTGDQVLLTAFGGGLTWGSALLTWPDLHHTDRIRS</sequence>
<reference evidence="13" key="1">
    <citation type="journal article" date="2019" name="Int. J. Syst. Evol. Microbiol.">
        <title>The Global Catalogue of Microorganisms (GCM) 10K type strain sequencing project: providing services to taxonomists for standard genome sequencing and annotation.</title>
        <authorList>
            <consortium name="The Broad Institute Genomics Platform"/>
            <consortium name="The Broad Institute Genome Sequencing Center for Infectious Disease"/>
            <person name="Wu L."/>
            <person name="Ma J."/>
        </authorList>
    </citation>
    <scope>NUCLEOTIDE SEQUENCE [LARGE SCALE GENOMIC DNA]</scope>
    <source>
        <strain evidence="13">CCUG 59778</strain>
    </source>
</reference>
<name>A0ABW0EW35_9PSEU</name>
<keyword evidence="13" id="KW-1185">Reference proteome</keyword>
<evidence type="ECO:0000256" key="4">
    <source>
        <dbReference type="ARBA" id="ARBA00022679"/>
    </source>
</evidence>
<proteinExistence type="inferred from homology"/>
<keyword evidence="7 9" id="KW-0275">Fatty acid biosynthesis</keyword>
<comment type="caution">
    <text evidence="12">The sequence shown here is derived from an EMBL/GenBank/DDBJ whole genome shotgun (WGS) entry which is preliminary data.</text>
</comment>
<evidence type="ECO:0000256" key="2">
    <source>
        <dbReference type="ARBA" id="ARBA00022490"/>
    </source>
</evidence>
<comment type="domain">
    <text evidence="9">The last Arg residue of the ACP-binding site is essential for the weak association between ACP/AcpP and FabH.</text>
</comment>
<protein>
    <recommendedName>
        <fullName evidence="9">Beta-ketoacyl-[acyl-carrier-protein] synthase III</fullName>
        <shortName evidence="9">Beta-ketoacyl-ACP synthase III</shortName>
        <shortName evidence="9">KAS III</shortName>
        <ecNumber evidence="9">2.3.1.180</ecNumber>
    </recommendedName>
    <alternativeName>
        <fullName evidence="9">3-oxoacyl-[acyl-carrier-protein] synthase 3</fullName>
    </alternativeName>
    <alternativeName>
        <fullName evidence="9">3-oxoacyl-[acyl-carrier-protein] synthase III</fullName>
    </alternativeName>
</protein>
<feature type="active site" evidence="9">
    <location>
        <position position="112"/>
    </location>
</feature>
<keyword evidence="3 9" id="KW-0444">Lipid biosynthesis</keyword>
<keyword evidence="2 9" id="KW-0963">Cytoplasm</keyword>
<keyword evidence="4 9" id="KW-0808">Transferase</keyword>
<evidence type="ECO:0000259" key="11">
    <source>
        <dbReference type="Pfam" id="PF08545"/>
    </source>
</evidence>
<feature type="domain" description="Beta-ketoacyl-[acyl-carrier-protein] synthase III C-terminal" evidence="10">
    <location>
        <begin position="238"/>
        <end position="327"/>
    </location>
</feature>
<feature type="domain" description="Beta-ketoacyl-[acyl-carrier-protein] synthase III N-terminal" evidence="11">
    <location>
        <begin position="106"/>
        <end position="186"/>
    </location>
</feature>
<organism evidence="12 13">
    <name type="scientific">Actinokineospora guangxiensis</name>
    <dbReference type="NCBI Taxonomy" id="1490288"/>
    <lineage>
        <taxon>Bacteria</taxon>
        <taxon>Bacillati</taxon>
        <taxon>Actinomycetota</taxon>
        <taxon>Actinomycetes</taxon>
        <taxon>Pseudonocardiales</taxon>
        <taxon>Pseudonocardiaceae</taxon>
        <taxon>Actinokineospora</taxon>
    </lineage>
</organism>
<evidence type="ECO:0000259" key="10">
    <source>
        <dbReference type="Pfam" id="PF08541"/>
    </source>
</evidence>
<dbReference type="NCBIfam" id="NF006829">
    <property type="entry name" value="PRK09352.1"/>
    <property type="match status" value="1"/>
</dbReference>
<evidence type="ECO:0000256" key="6">
    <source>
        <dbReference type="ARBA" id="ARBA00023098"/>
    </source>
</evidence>
<dbReference type="NCBIfam" id="TIGR00747">
    <property type="entry name" value="fabH"/>
    <property type="match status" value="1"/>
</dbReference>
<evidence type="ECO:0000256" key="8">
    <source>
        <dbReference type="ARBA" id="ARBA00023315"/>
    </source>
</evidence>
<dbReference type="RefSeq" id="WP_378249995.1">
    <property type="nucleotide sequence ID" value="NZ_JBHSKF010000014.1"/>
</dbReference>
<keyword evidence="8 9" id="KW-0012">Acyltransferase</keyword>
<dbReference type="Gene3D" id="3.40.47.10">
    <property type="match status" value="1"/>
</dbReference>
<comment type="subcellular location">
    <subcellularLocation>
        <location evidence="9">Cytoplasm</location>
    </subcellularLocation>
</comment>
<comment type="function">
    <text evidence="9">Catalyzes the condensation reaction of fatty acid synthesis by the addition to an acyl acceptor of two carbons from malonyl-ACP. Catalyzes the first condensation reaction which initiates fatty acid synthesis and may therefore play a role in governing the total rate of fatty acid production. Possesses both acetoacetyl-ACP synthase and acetyl transacylase activities. Its substrate specificity determines the biosynthesis of branched-chain and/or straight-chain of fatty acids.</text>
</comment>
<dbReference type="PANTHER" id="PTHR34069">
    <property type="entry name" value="3-OXOACYL-[ACYL-CARRIER-PROTEIN] SYNTHASE 3"/>
    <property type="match status" value="1"/>
</dbReference>
<evidence type="ECO:0000256" key="9">
    <source>
        <dbReference type="HAMAP-Rule" id="MF_01815"/>
    </source>
</evidence>
<dbReference type="InterPro" id="IPR016039">
    <property type="entry name" value="Thiolase-like"/>
</dbReference>
<dbReference type="HAMAP" id="MF_01815">
    <property type="entry name" value="FabH"/>
    <property type="match status" value="1"/>
</dbReference>
<feature type="region of interest" description="ACP-binding" evidence="9">
    <location>
        <begin position="255"/>
        <end position="259"/>
    </location>
</feature>
<feature type="active site" evidence="9">
    <location>
        <position position="254"/>
    </location>
</feature>
<keyword evidence="6 9" id="KW-0443">Lipid metabolism</keyword>
<dbReference type="EMBL" id="JBHSKF010000014">
    <property type="protein sequence ID" value="MFC5290121.1"/>
    <property type="molecule type" value="Genomic_DNA"/>
</dbReference>